<dbReference type="Proteomes" id="UP000574761">
    <property type="component" value="Unassembled WGS sequence"/>
</dbReference>
<accession>A0A7W6DBE2</accession>
<evidence type="ECO:0000313" key="2">
    <source>
        <dbReference type="EMBL" id="MBB3980123.1"/>
    </source>
</evidence>
<comment type="caution">
    <text evidence="2">The sequence shown here is derived from an EMBL/GenBank/DDBJ whole genome shotgun (WGS) entry which is preliminary data.</text>
</comment>
<dbReference type="EMBL" id="JACIEE010000015">
    <property type="protein sequence ID" value="MBB3980123.1"/>
    <property type="molecule type" value="Genomic_DNA"/>
</dbReference>
<dbReference type="AlphaFoldDB" id="A0A7W6DBE2"/>
<proteinExistence type="predicted"/>
<feature type="region of interest" description="Disordered" evidence="1">
    <location>
        <begin position="1"/>
        <end position="22"/>
    </location>
</feature>
<name>A0A7W6DBE2_9HYPH</name>
<organism evidence="2 3">
    <name type="scientific">Mycoplana azooxidifex</name>
    <dbReference type="NCBI Taxonomy" id="1636188"/>
    <lineage>
        <taxon>Bacteria</taxon>
        <taxon>Pseudomonadati</taxon>
        <taxon>Pseudomonadota</taxon>
        <taxon>Alphaproteobacteria</taxon>
        <taxon>Hyphomicrobiales</taxon>
        <taxon>Rhizobiaceae</taxon>
        <taxon>Mycoplana</taxon>
    </lineage>
</organism>
<sequence length="77" mass="8668">MPDMKKTKTTPKRPAPPPSADELAPKLEAALSLSGMSQTRFGYIHFGDPTFFTKLRAGRRLYKLRAKAEEILEEYGI</sequence>
<dbReference type="RefSeq" id="WP_210300462.1">
    <property type="nucleotide sequence ID" value="NZ_JACIEE010000015.1"/>
</dbReference>
<gene>
    <name evidence="2" type="ORF">GGQ64_005370</name>
</gene>
<reference evidence="2 3" key="1">
    <citation type="submission" date="2020-08" db="EMBL/GenBank/DDBJ databases">
        <title>Genomic Encyclopedia of Type Strains, Phase IV (KMG-IV): sequencing the most valuable type-strain genomes for metagenomic binning, comparative biology and taxonomic classification.</title>
        <authorList>
            <person name="Goeker M."/>
        </authorList>
    </citation>
    <scope>NUCLEOTIDE SEQUENCE [LARGE SCALE GENOMIC DNA]</scope>
    <source>
        <strain evidence="2 3">DSM 100211</strain>
    </source>
</reference>
<keyword evidence="3" id="KW-1185">Reference proteome</keyword>
<evidence type="ECO:0000313" key="3">
    <source>
        <dbReference type="Proteomes" id="UP000574761"/>
    </source>
</evidence>
<evidence type="ECO:0008006" key="4">
    <source>
        <dbReference type="Google" id="ProtNLM"/>
    </source>
</evidence>
<evidence type="ECO:0000256" key="1">
    <source>
        <dbReference type="SAM" id="MobiDB-lite"/>
    </source>
</evidence>
<protein>
    <recommendedName>
        <fullName evidence="4">DNA-binding protein</fullName>
    </recommendedName>
</protein>